<keyword evidence="4" id="KW-1185">Reference proteome</keyword>
<dbReference type="InterPro" id="IPR008160">
    <property type="entry name" value="Collagen"/>
</dbReference>
<reference evidence="4" key="1">
    <citation type="journal article" date="2009" name="BMC Bioinformatics">
        <title>The Mycoplasma conjunctivae genome sequencing, annotation and analysis.</title>
        <authorList>
            <person name="Calderon-Copete S.P."/>
            <person name="Wigger G."/>
            <person name="Wunderlin C."/>
            <person name="Schmidheini T."/>
            <person name="Frey J."/>
            <person name="Quail M.A."/>
            <person name="Falquet L."/>
        </authorList>
    </citation>
    <scope>NUCLEOTIDE SEQUENCE [LARGE SCALE GENOMIC DNA]</scope>
    <source>
        <strain evidence="4">ATCC 25834 / NCTC 10147 / HRC/581</strain>
    </source>
</reference>
<dbReference type="PANTHER" id="PTHR24637:SF417">
    <property type="entry name" value="COL_CUTICLE_N DOMAIN-CONTAINING PROTEIN"/>
    <property type="match status" value="1"/>
</dbReference>
<evidence type="ECO:0000313" key="3">
    <source>
        <dbReference type="EMBL" id="CAT05194.1"/>
    </source>
</evidence>
<feature type="region of interest" description="Disordered" evidence="2">
    <location>
        <begin position="708"/>
        <end position="763"/>
    </location>
</feature>
<organism evidence="3 4">
    <name type="scientific">Mesomycoplasma conjunctivae (strain ATCC 25834 / NCTC 10147 / HRC/581)</name>
    <name type="common">Mycoplasma conjunctivae</name>
    <dbReference type="NCBI Taxonomy" id="572263"/>
    <lineage>
        <taxon>Bacteria</taxon>
        <taxon>Bacillati</taxon>
        <taxon>Mycoplasmatota</taxon>
        <taxon>Mycoplasmoidales</taxon>
        <taxon>Metamycoplasmataceae</taxon>
        <taxon>Mesomycoplasma</taxon>
    </lineage>
</organism>
<sequence length="924" mass="104683">MSYASIDPRKYREPFLIIKIKKQVDQGVQESIKYFSKTIFGHIVRDKDLLANGMVRDEWDILIIKLLKTDFNIETDDYVFRANAVYRVTSIDTDLFNVQEQKIVVKYAGELKEFTDLANYVNNVVQDPSLSQDLNLGISPRQFRQGLDEKQNRLPLTNGFKLINVEENQVNYQDLPLNDGDIKNWNQKVDPSQLLELRQNLEQNISTSEQNLQNLITQTETNLNKNITTTNNQTSQQLITKIDSEAQKASAALNSYKQENSTNIDVIKNELVESISSNQSELKLLINENIKNISANKELINNKEQELNSKIDTKQSLLSTQQLNNSSLDHNLFLKNENLLPYATKQELTSTTEQLKTNFDEQLQSKDDKLSQLIANNTASIENKSQQLNNLIEQTKSELNTKVASKQESLLQSQLANINLDHSILVNKSELENLVKKSDIEEIKAQLSEVGASTLSPQINTKIGQLEQEITTIKQNRVQGIQGERGLPGAQGPKGDKGDPGERGATGAQGPKGDKGDPGLSLTWDEAKKSEVASELLRQLEQSNNSPYKRIDWENTAFKWRHQWTAVNNQTRVLIMWPYTTLQWKAIFAQAKRENKAQELATKIANAKKSDDPVNNSWDKDLTNIPHLIILGSEREFYSDPRSNKFLEQIAIDITPYNASSQTAIEKITTFINSYILPDDLNITYLPHLSISLPDSQVEAYFQRHRAEFKGEKGEPGERGERGPRGERGLTGATGPRGLVGLTGPRGETGATGPRGEQGLPGSDANLNFSNWSTSFTYLNTNEQNINVQRVSDTSNYQGTSVSWPSVRLTNNDNTIQMVQNYKLIVKQNHLSSTSNRSEIWTFDFWENGDNKYSVSDAYEKITQSKVWQKDHDTFIVTLYANPEGSGVNLSYEAVKIYDASYPRWPNVSFQYRWVVRILNITKR</sequence>
<gene>
    <name evidence="3" type="ordered locus">MCJ_004890</name>
</gene>
<dbReference type="Gene3D" id="1.20.5.320">
    <property type="entry name" value="6-Phosphogluconate Dehydrogenase, domain 3"/>
    <property type="match status" value="2"/>
</dbReference>
<name>C5J6T1_MESCH</name>
<dbReference type="HOGENOM" id="CLU_315887_0_0_14"/>
<dbReference type="EMBL" id="FM864216">
    <property type="protein sequence ID" value="CAT05194.1"/>
    <property type="molecule type" value="Genomic_DNA"/>
</dbReference>
<dbReference type="Pfam" id="PF01391">
    <property type="entry name" value="Collagen"/>
    <property type="match status" value="2"/>
</dbReference>
<feature type="coiled-coil region" evidence="1">
    <location>
        <begin position="198"/>
        <end position="259"/>
    </location>
</feature>
<dbReference type="Proteomes" id="UP000001491">
    <property type="component" value="Chromosome"/>
</dbReference>
<proteinExistence type="predicted"/>
<feature type="region of interest" description="Disordered" evidence="2">
    <location>
        <begin position="477"/>
        <end position="522"/>
    </location>
</feature>
<dbReference type="KEGG" id="mco:MCJ_004890"/>
<keyword evidence="1" id="KW-0175">Coiled coil</keyword>
<evidence type="ECO:0000256" key="2">
    <source>
        <dbReference type="SAM" id="MobiDB-lite"/>
    </source>
</evidence>
<evidence type="ECO:0000313" key="4">
    <source>
        <dbReference type="Proteomes" id="UP000001491"/>
    </source>
</evidence>
<accession>C5J6T1</accession>
<dbReference type="eggNOG" id="COG3266">
    <property type="taxonomic scope" value="Bacteria"/>
</dbReference>
<dbReference type="PANTHER" id="PTHR24637">
    <property type="entry name" value="COLLAGEN"/>
    <property type="match status" value="1"/>
</dbReference>
<evidence type="ECO:0000256" key="1">
    <source>
        <dbReference type="SAM" id="Coils"/>
    </source>
</evidence>
<feature type="compositionally biased region" description="Basic and acidic residues" evidence="2">
    <location>
        <begin position="708"/>
        <end position="728"/>
    </location>
</feature>
<dbReference type="AlphaFoldDB" id="C5J6T1"/>
<evidence type="ECO:0008006" key="5">
    <source>
        <dbReference type="Google" id="ProtNLM"/>
    </source>
</evidence>
<protein>
    <recommendedName>
        <fullName evidence="5">Collagen triple helix repeat (20 copies)</fullName>
    </recommendedName>
</protein>